<feature type="region of interest" description="Disordered" evidence="9">
    <location>
        <begin position="207"/>
        <end position="231"/>
    </location>
</feature>
<dbReference type="InterPro" id="IPR017452">
    <property type="entry name" value="GPCR_Rhodpsn_7TM"/>
</dbReference>
<keyword evidence="8" id="KW-0807">Transducer</keyword>
<evidence type="ECO:0000256" key="2">
    <source>
        <dbReference type="ARBA" id="ARBA00010663"/>
    </source>
</evidence>
<evidence type="ECO:0000256" key="8">
    <source>
        <dbReference type="ARBA" id="ARBA00023224"/>
    </source>
</evidence>
<dbReference type="Gene3D" id="1.20.1070.10">
    <property type="entry name" value="Rhodopsin 7-helix transmembrane proteins"/>
    <property type="match status" value="1"/>
</dbReference>
<dbReference type="PANTHER" id="PTHR24238">
    <property type="entry name" value="G-PROTEIN COUPLED RECEPTOR"/>
    <property type="match status" value="1"/>
</dbReference>
<reference evidence="12 13" key="1">
    <citation type="submission" date="2018-04" db="EMBL/GenBank/DDBJ databases">
        <authorList>
            <person name="Zhang X."/>
            <person name="Yuan J."/>
            <person name="Li F."/>
            <person name="Xiang J."/>
        </authorList>
    </citation>
    <scope>NUCLEOTIDE SEQUENCE [LARGE SCALE GENOMIC DNA]</scope>
    <source>
        <tissue evidence="12">Muscle</tissue>
    </source>
</reference>
<reference evidence="12 13" key="2">
    <citation type="submission" date="2019-01" db="EMBL/GenBank/DDBJ databases">
        <title>The decoding of complex shrimp genome reveals the adaptation for benthos swimmer, frequently molting mechanism and breeding impact on genome.</title>
        <authorList>
            <person name="Sun Y."/>
            <person name="Gao Y."/>
            <person name="Yu Y."/>
        </authorList>
    </citation>
    <scope>NUCLEOTIDE SEQUENCE [LARGE SCALE GENOMIC DNA]</scope>
    <source>
        <tissue evidence="12">Muscle</tissue>
    </source>
</reference>
<dbReference type="PANTHER" id="PTHR24238:SF75">
    <property type="entry name" value="CHOLECYSTOKININ-LIKE RECEPTOR AT 17D1-RELATED"/>
    <property type="match status" value="1"/>
</dbReference>
<evidence type="ECO:0000259" key="11">
    <source>
        <dbReference type="PROSITE" id="PS50262"/>
    </source>
</evidence>
<dbReference type="STRING" id="6689.A0A423TWG3"/>
<comment type="similarity">
    <text evidence="2">Belongs to the G-protein coupled receptor 1 family.</text>
</comment>
<keyword evidence="4 10" id="KW-1133">Transmembrane helix</keyword>
<dbReference type="AlphaFoldDB" id="A0A423TWG3"/>
<comment type="subcellular location">
    <subcellularLocation>
        <location evidence="1">Membrane</location>
        <topology evidence="1">Multi-pass membrane protein</topology>
    </subcellularLocation>
</comment>
<dbReference type="Pfam" id="PF00001">
    <property type="entry name" value="7tm_1"/>
    <property type="match status" value="1"/>
</dbReference>
<gene>
    <name evidence="12" type="ORF">C7M84_000510</name>
</gene>
<feature type="transmembrane region" description="Helical" evidence="10">
    <location>
        <begin position="96"/>
        <end position="124"/>
    </location>
</feature>
<dbReference type="Proteomes" id="UP000283509">
    <property type="component" value="Unassembled WGS sequence"/>
</dbReference>
<keyword evidence="5" id="KW-0297">G-protein coupled receptor</keyword>
<evidence type="ECO:0000256" key="10">
    <source>
        <dbReference type="SAM" id="Phobius"/>
    </source>
</evidence>
<dbReference type="PROSITE" id="PS50262">
    <property type="entry name" value="G_PROTEIN_RECEP_F1_2"/>
    <property type="match status" value="1"/>
</dbReference>
<dbReference type="OrthoDB" id="6381201at2759"/>
<evidence type="ECO:0000313" key="12">
    <source>
        <dbReference type="EMBL" id="ROT80752.1"/>
    </source>
</evidence>
<dbReference type="GO" id="GO:0005886">
    <property type="term" value="C:plasma membrane"/>
    <property type="evidence" value="ECO:0007669"/>
    <property type="project" value="TreeGrafter"/>
</dbReference>
<keyword evidence="3 10" id="KW-0812">Transmembrane</keyword>
<accession>A0A423TWG3</accession>
<evidence type="ECO:0000256" key="1">
    <source>
        <dbReference type="ARBA" id="ARBA00004141"/>
    </source>
</evidence>
<sequence>MGAAEGGAEEDLGTPPAVRALKKRWWAGGGSSGSQLGSPDSNAWRSLRSSQTERSLMAKRRVIRMLFVLVAEFFICWSPLFIVNLLSLYIPRQVYAVLGSFGVSLVQLVAYLSSCCNPITYCFMNAKFLQSFKQTFGCAHRRSHSFPSGNASSFRSVGGYVQTPLKLGGDSPLTTAGRRRLALQENQRFQTLHASCLQRQHSLLHSPASVNESEPIRNGKLSPQVVETSSL</sequence>
<dbReference type="PRINTS" id="PR00237">
    <property type="entry name" value="GPCRRHODOPSN"/>
</dbReference>
<evidence type="ECO:0000256" key="4">
    <source>
        <dbReference type="ARBA" id="ARBA00022989"/>
    </source>
</evidence>
<comment type="caution">
    <text evidence="12">The sequence shown here is derived from an EMBL/GenBank/DDBJ whole genome shotgun (WGS) entry which is preliminary data.</text>
</comment>
<keyword evidence="6 10" id="KW-0472">Membrane</keyword>
<feature type="domain" description="G-protein coupled receptors family 1 profile" evidence="11">
    <location>
        <begin position="1"/>
        <end position="121"/>
    </location>
</feature>
<keyword evidence="7 12" id="KW-0675">Receptor</keyword>
<keyword evidence="13" id="KW-1185">Reference proteome</keyword>
<protein>
    <submittedName>
        <fullName evidence="12">Perisulfakinin receptor</fullName>
    </submittedName>
</protein>
<evidence type="ECO:0000256" key="9">
    <source>
        <dbReference type="SAM" id="MobiDB-lite"/>
    </source>
</evidence>
<evidence type="ECO:0000256" key="7">
    <source>
        <dbReference type="ARBA" id="ARBA00023170"/>
    </source>
</evidence>
<dbReference type="GO" id="GO:0008188">
    <property type="term" value="F:neuropeptide receptor activity"/>
    <property type="evidence" value="ECO:0007669"/>
    <property type="project" value="TreeGrafter"/>
</dbReference>
<organism evidence="12 13">
    <name type="scientific">Penaeus vannamei</name>
    <name type="common">Whiteleg shrimp</name>
    <name type="synonym">Litopenaeus vannamei</name>
    <dbReference type="NCBI Taxonomy" id="6689"/>
    <lineage>
        <taxon>Eukaryota</taxon>
        <taxon>Metazoa</taxon>
        <taxon>Ecdysozoa</taxon>
        <taxon>Arthropoda</taxon>
        <taxon>Crustacea</taxon>
        <taxon>Multicrustacea</taxon>
        <taxon>Malacostraca</taxon>
        <taxon>Eumalacostraca</taxon>
        <taxon>Eucarida</taxon>
        <taxon>Decapoda</taxon>
        <taxon>Dendrobranchiata</taxon>
        <taxon>Penaeoidea</taxon>
        <taxon>Penaeidae</taxon>
        <taxon>Penaeus</taxon>
    </lineage>
</organism>
<evidence type="ECO:0000256" key="5">
    <source>
        <dbReference type="ARBA" id="ARBA00023040"/>
    </source>
</evidence>
<proteinExistence type="inferred from homology"/>
<dbReference type="SUPFAM" id="SSF81321">
    <property type="entry name" value="Family A G protein-coupled receptor-like"/>
    <property type="match status" value="1"/>
</dbReference>
<dbReference type="InterPro" id="IPR000276">
    <property type="entry name" value="GPCR_Rhodpsn"/>
</dbReference>
<name>A0A423TWG3_PENVA</name>
<evidence type="ECO:0000313" key="13">
    <source>
        <dbReference type="Proteomes" id="UP000283509"/>
    </source>
</evidence>
<feature type="transmembrane region" description="Helical" evidence="10">
    <location>
        <begin position="66"/>
        <end position="90"/>
    </location>
</feature>
<dbReference type="EMBL" id="QCYY01001074">
    <property type="protein sequence ID" value="ROT80752.1"/>
    <property type="molecule type" value="Genomic_DNA"/>
</dbReference>
<evidence type="ECO:0000256" key="6">
    <source>
        <dbReference type="ARBA" id="ARBA00023136"/>
    </source>
</evidence>
<evidence type="ECO:0000256" key="3">
    <source>
        <dbReference type="ARBA" id="ARBA00022692"/>
    </source>
</evidence>